<dbReference type="OrthoDB" id="48220at2759"/>
<reference evidence="2 3" key="1">
    <citation type="journal article" date="2015" name="Plant Cell">
        <title>Oil accumulation by the oleaginous diatom Fistulifera solaris as revealed by the genome and transcriptome.</title>
        <authorList>
            <person name="Tanaka T."/>
            <person name="Maeda Y."/>
            <person name="Veluchamy A."/>
            <person name="Tanaka M."/>
            <person name="Abida H."/>
            <person name="Marechal E."/>
            <person name="Bowler C."/>
            <person name="Muto M."/>
            <person name="Sunaga Y."/>
            <person name="Tanaka M."/>
            <person name="Yoshino T."/>
            <person name="Taniguchi T."/>
            <person name="Fukuda Y."/>
            <person name="Nemoto M."/>
            <person name="Matsumoto M."/>
            <person name="Wong P.S."/>
            <person name="Aburatani S."/>
            <person name="Fujibuchi W."/>
        </authorList>
    </citation>
    <scope>NUCLEOTIDE SEQUENCE [LARGE SCALE GENOMIC DNA]</scope>
    <source>
        <strain evidence="2 3">JPCC DA0580</strain>
    </source>
</reference>
<dbReference type="InParanoid" id="A0A1Z5JHB8"/>
<sequence>MDPRSVKRPRSSTPTKGDAIQKKKIKSSKKSKNKKKVQLPEAVSGTTKTKQNASSLDETATAEGQMMSQMLSTFSAIEQSRFEAYKRAKLNHPAVEQWVAACLSHHMSLEGPGRPLSDLVTPGSHREITMVVATAAKIYAQRLVAAALKAERPGAPLSPETLWKVLQERRRNGTDPGFYLQKNESIQLNAPHSLKIYEQRRLAGLAAQEAYDAKFATELSEQTDESATVKNEASGTAEESGSDGKEDNKAVVEIEVKDEDFMDEADD</sequence>
<feature type="region of interest" description="Disordered" evidence="1">
    <location>
        <begin position="219"/>
        <end position="267"/>
    </location>
</feature>
<name>A0A1Z5JHB8_FISSO</name>
<feature type="compositionally biased region" description="Polar residues" evidence="1">
    <location>
        <begin position="225"/>
        <end position="239"/>
    </location>
</feature>
<feature type="compositionally biased region" description="Polar residues" evidence="1">
    <location>
        <begin position="44"/>
        <end position="55"/>
    </location>
</feature>
<evidence type="ECO:0000313" key="3">
    <source>
        <dbReference type="Proteomes" id="UP000198406"/>
    </source>
</evidence>
<feature type="compositionally biased region" description="Acidic residues" evidence="1">
    <location>
        <begin position="256"/>
        <end position="267"/>
    </location>
</feature>
<dbReference type="EMBL" id="BDSP01000061">
    <property type="protein sequence ID" value="GAX13326.1"/>
    <property type="molecule type" value="Genomic_DNA"/>
</dbReference>
<keyword evidence="3" id="KW-1185">Reference proteome</keyword>
<gene>
    <name evidence="2" type="ORF">FisN_17Hh267</name>
</gene>
<proteinExistence type="predicted"/>
<feature type="compositionally biased region" description="Basic and acidic residues" evidence="1">
    <location>
        <begin position="242"/>
        <end position="255"/>
    </location>
</feature>
<feature type="compositionally biased region" description="Basic residues" evidence="1">
    <location>
        <begin position="22"/>
        <end position="37"/>
    </location>
</feature>
<organism evidence="2 3">
    <name type="scientific">Fistulifera solaris</name>
    <name type="common">Oleaginous diatom</name>
    <dbReference type="NCBI Taxonomy" id="1519565"/>
    <lineage>
        <taxon>Eukaryota</taxon>
        <taxon>Sar</taxon>
        <taxon>Stramenopiles</taxon>
        <taxon>Ochrophyta</taxon>
        <taxon>Bacillariophyta</taxon>
        <taxon>Bacillariophyceae</taxon>
        <taxon>Bacillariophycidae</taxon>
        <taxon>Naviculales</taxon>
        <taxon>Naviculaceae</taxon>
        <taxon>Fistulifera</taxon>
    </lineage>
</organism>
<evidence type="ECO:0000256" key="1">
    <source>
        <dbReference type="SAM" id="MobiDB-lite"/>
    </source>
</evidence>
<feature type="region of interest" description="Disordered" evidence="1">
    <location>
        <begin position="1"/>
        <end position="55"/>
    </location>
</feature>
<dbReference type="AlphaFoldDB" id="A0A1Z5JHB8"/>
<dbReference type="Proteomes" id="UP000198406">
    <property type="component" value="Unassembled WGS sequence"/>
</dbReference>
<dbReference type="Gene3D" id="1.10.20.10">
    <property type="entry name" value="Histone, subunit A"/>
    <property type="match status" value="1"/>
</dbReference>
<dbReference type="GO" id="GO:0046982">
    <property type="term" value="F:protein heterodimerization activity"/>
    <property type="evidence" value="ECO:0007669"/>
    <property type="project" value="InterPro"/>
</dbReference>
<comment type="caution">
    <text evidence="2">The sequence shown here is derived from an EMBL/GenBank/DDBJ whole genome shotgun (WGS) entry which is preliminary data.</text>
</comment>
<protein>
    <submittedName>
        <fullName evidence="2">Uncharacterized protein</fullName>
    </submittedName>
</protein>
<accession>A0A1Z5JHB8</accession>
<dbReference type="InterPro" id="IPR009072">
    <property type="entry name" value="Histone-fold"/>
</dbReference>
<feature type="compositionally biased region" description="Basic residues" evidence="1">
    <location>
        <begin position="1"/>
        <end position="10"/>
    </location>
</feature>
<evidence type="ECO:0000313" key="2">
    <source>
        <dbReference type="EMBL" id="GAX13326.1"/>
    </source>
</evidence>